<feature type="compositionally biased region" description="Acidic residues" evidence="1">
    <location>
        <begin position="36"/>
        <end position="47"/>
    </location>
</feature>
<evidence type="ECO:0000256" key="1">
    <source>
        <dbReference type="SAM" id="MobiDB-lite"/>
    </source>
</evidence>
<comment type="caution">
    <text evidence="2">The sequence shown here is derived from an EMBL/GenBank/DDBJ whole genome shotgun (WGS) entry which is preliminary data.</text>
</comment>
<keyword evidence="3" id="KW-1185">Reference proteome</keyword>
<dbReference type="Proteomes" id="UP000247540">
    <property type="component" value="Unassembled WGS sequence"/>
</dbReference>
<gene>
    <name evidence="2" type="ORF">DFQ15_101286</name>
</gene>
<reference evidence="2 3" key="1">
    <citation type="submission" date="2018-06" db="EMBL/GenBank/DDBJ databases">
        <title>Genomic Encyclopedia of Type Strains, Phase III (KMG-III): the genomes of soil and plant-associated and newly described type strains.</title>
        <authorList>
            <person name="Whitman W."/>
        </authorList>
    </citation>
    <scope>NUCLEOTIDE SEQUENCE [LARGE SCALE GENOMIC DNA]</scope>
    <source>
        <strain evidence="2 3">CECT 7646</strain>
    </source>
</reference>
<dbReference type="AlphaFoldDB" id="A0A318SQX2"/>
<feature type="compositionally biased region" description="Basic and acidic residues" evidence="1">
    <location>
        <begin position="22"/>
        <end position="35"/>
    </location>
</feature>
<sequence length="62" mass="6693">MATPNYGYEKRQKELAKKRKKEDKLKAKAERKTTDGSDDNGLQDDAPDASAPGSAGDAAKPE</sequence>
<organism evidence="2 3">
    <name type="scientific">Xylophilus ampelinus</name>
    <dbReference type="NCBI Taxonomy" id="54067"/>
    <lineage>
        <taxon>Bacteria</taxon>
        <taxon>Pseudomonadati</taxon>
        <taxon>Pseudomonadota</taxon>
        <taxon>Betaproteobacteria</taxon>
        <taxon>Burkholderiales</taxon>
        <taxon>Xylophilus</taxon>
    </lineage>
</organism>
<dbReference type="RefSeq" id="WP_110464231.1">
    <property type="nucleotide sequence ID" value="NZ_JAMOFZ010000002.1"/>
</dbReference>
<evidence type="ECO:0000313" key="3">
    <source>
        <dbReference type="Proteomes" id="UP000247540"/>
    </source>
</evidence>
<dbReference type="EMBL" id="QJTC01000001">
    <property type="protein sequence ID" value="PYE79962.1"/>
    <property type="molecule type" value="Genomic_DNA"/>
</dbReference>
<accession>A0A318SQX2</accession>
<feature type="compositionally biased region" description="Low complexity" evidence="1">
    <location>
        <begin position="48"/>
        <end position="62"/>
    </location>
</feature>
<proteinExistence type="predicted"/>
<feature type="region of interest" description="Disordered" evidence="1">
    <location>
        <begin position="1"/>
        <end position="62"/>
    </location>
</feature>
<evidence type="ECO:0000313" key="2">
    <source>
        <dbReference type="EMBL" id="PYE79962.1"/>
    </source>
</evidence>
<name>A0A318SQX2_9BURK</name>
<protein>
    <submittedName>
        <fullName evidence="2">Uncharacterized protein</fullName>
    </submittedName>
</protein>